<dbReference type="EMBL" id="JACBZP010000001">
    <property type="protein sequence ID" value="NYI66865.1"/>
    <property type="molecule type" value="Genomic_DNA"/>
</dbReference>
<keyword evidence="7" id="KW-1185">Reference proteome</keyword>
<keyword evidence="6" id="KW-0813">Transport</keyword>
<evidence type="ECO:0000256" key="3">
    <source>
        <dbReference type="ARBA" id="ARBA00023136"/>
    </source>
</evidence>
<keyword evidence="4" id="KW-0564">Palmitate</keyword>
<dbReference type="Pfam" id="PF13416">
    <property type="entry name" value="SBP_bac_8"/>
    <property type="match status" value="1"/>
</dbReference>
<keyword evidence="3" id="KW-0472">Membrane</keyword>
<dbReference type="InterPro" id="IPR006059">
    <property type="entry name" value="SBP"/>
</dbReference>
<sequence>MESNGTRLQDQVASALSRRRVLQVLGAAAAVPLVSSMAACGGNPGGSSGGDDTALRFLYLGDATQQKAFNKLFKSFEKSHPTITLKPTGLASGTWAKFASTVSTQIAGGKIPDSMQVATEGQALFASKDLLEPLDSYMKKDKKYVDDYYGAIDSNLKKWTDKFGSTDDHTYYMPGGYNPVVMYLNTDVFKKAGATIPDKDWTWDEFLDAGKKIKKKTGAYIMAAGYAFSFVDIMPWLLTNGASTLNDDWTKAVYNSPEAVEAAEFIRGIVEAKLSPKPGGEFDAADQMKKGKLATLGGGRWPTLDMRRLGIVDKVKIVNWPHKKRKGSPIGWDAWPMFKESKNKDDVWKLIKYLMSTDASKYFATVGGTNVPARDDVAHSQDFLKDAPEGSELLPEAVSFGTPIPSPPRGGEMDKPITEAWQKAILGHSSAKSALDKANEELSKLL</sequence>
<dbReference type="Proteomes" id="UP000539111">
    <property type="component" value="Unassembled WGS sequence"/>
</dbReference>
<keyword evidence="5" id="KW-0449">Lipoprotein</keyword>
<dbReference type="AlphaFoldDB" id="A0A7Z0D1U4"/>
<dbReference type="RefSeq" id="WP_218852270.1">
    <property type="nucleotide sequence ID" value="NZ_JACBZP010000001.1"/>
</dbReference>
<reference evidence="6 7" key="1">
    <citation type="submission" date="2020-07" db="EMBL/GenBank/DDBJ databases">
        <title>Sequencing the genomes of 1000 actinobacteria strains.</title>
        <authorList>
            <person name="Klenk H.-P."/>
        </authorList>
    </citation>
    <scope>NUCLEOTIDE SEQUENCE [LARGE SCALE GENOMIC DNA]</scope>
    <source>
        <strain evidence="6 7">DSM 26341</strain>
    </source>
</reference>
<evidence type="ECO:0000313" key="6">
    <source>
        <dbReference type="EMBL" id="NYI66865.1"/>
    </source>
</evidence>
<keyword evidence="2" id="KW-0732">Signal</keyword>
<organism evidence="6 7">
    <name type="scientific">Spelaeicoccus albus</name>
    <dbReference type="NCBI Taxonomy" id="1280376"/>
    <lineage>
        <taxon>Bacteria</taxon>
        <taxon>Bacillati</taxon>
        <taxon>Actinomycetota</taxon>
        <taxon>Actinomycetes</taxon>
        <taxon>Micrococcales</taxon>
        <taxon>Brevibacteriaceae</taxon>
        <taxon>Spelaeicoccus</taxon>
    </lineage>
</organism>
<keyword evidence="6" id="KW-0762">Sugar transport</keyword>
<accession>A0A7Z0D1U4</accession>
<evidence type="ECO:0000256" key="4">
    <source>
        <dbReference type="ARBA" id="ARBA00023139"/>
    </source>
</evidence>
<dbReference type="InterPro" id="IPR050490">
    <property type="entry name" value="Bact_solute-bd_prot1"/>
</dbReference>
<comment type="caution">
    <text evidence="6">The sequence shown here is derived from an EMBL/GenBank/DDBJ whole genome shotgun (WGS) entry which is preliminary data.</text>
</comment>
<dbReference type="PANTHER" id="PTHR43649:SF33">
    <property type="entry name" value="POLYGALACTURONAN_RHAMNOGALACTURONAN-BINDING PROTEIN YTCQ"/>
    <property type="match status" value="1"/>
</dbReference>
<dbReference type="Gene3D" id="3.40.190.10">
    <property type="entry name" value="Periplasmic binding protein-like II"/>
    <property type="match status" value="1"/>
</dbReference>
<protein>
    <submittedName>
        <fullName evidence="6">Multiple sugar transport system substrate-binding protein</fullName>
    </submittedName>
</protein>
<evidence type="ECO:0000256" key="1">
    <source>
        <dbReference type="ARBA" id="ARBA00022475"/>
    </source>
</evidence>
<dbReference type="PANTHER" id="PTHR43649">
    <property type="entry name" value="ARABINOSE-BINDING PROTEIN-RELATED"/>
    <property type="match status" value="1"/>
</dbReference>
<name>A0A7Z0D1U4_9MICO</name>
<dbReference type="CDD" id="cd13585">
    <property type="entry name" value="PBP2_TMBP_like"/>
    <property type="match status" value="1"/>
</dbReference>
<proteinExistence type="predicted"/>
<gene>
    <name evidence="6" type="ORF">BJY26_001171</name>
</gene>
<evidence type="ECO:0000256" key="2">
    <source>
        <dbReference type="ARBA" id="ARBA00022729"/>
    </source>
</evidence>
<evidence type="ECO:0000256" key="5">
    <source>
        <dbReference type="ARBA" id="ARBA00023288"/>
    </source>
</evidence>
<dbReference type="SUPFAM" id="SSF53850">
    <property type="entry name" value="Periplasmic binding protein-like II"/>
    <property type="match status" value="1"/>
</dbReference>
<keyword evidence="1" id="KW-1003">Cell membrane</keyword>
<evidence type="ECO:0000313" key="7">
    <source>
        <dbReference type="Proteomes" id="UP000539111"/>
    </source>
</evidence>